<evidence type="ECO:0000259" key="3">
    <source>
        <dbReference type="Pfam" id="PF07804"/>
    </source>
</evidence>
<name>A0A9D2R6W3_9FIRM</name>
<evidence type="ECO:0000256" key="2">
    <source>
        <dbReference type="ARBA" id="ARBA00022777"/>
    </source>
</evidence>
<proteinExistence type="predicted"/>
<keyword evidence="1" id="KW-0808">Transferase</keyword>
<dbReference type="Gene3D" id="3.30.200.120">
    <property type="match status" value="1"/>
</dbReference>
<protein>
    <submittedName>
        <fullName evidence="4">HipA domain-containing protein</fullName>
    </submittedName>
</protein>
<accession>A0A9D2R6W3</accession>
<keyword evidence="2" id="KW-0418">Kinase</keyword>
<evidence type="ECO:0000313" key="4">
    <source>
        <dbReference type="EMBL" id="HJD38444.1"/>
    </source>
</evidence>
<feature type="domain" description="HipA-like C-terminal" evidence="3">
    <location>
        <begin position="30"/>
        <end position="204"/>
    </location>
</feature>
<comment type="caution">
    <text evidence="4">The sequence shown here is derived from an EMBL/GenBank/DDBJ whole genome shotgun (WGS) entry which is preliminary data.</text>
</comment>
<organism evidence="4 5">
    <name type="scientific">Candidatus Blautia stercoripullorum</name>
    <dbReference type="NCBI Taxonomy" id="2838502"/>
    <lineage>
        <taxon>Bacteria</taxon>
        <taxon>Bacillati</taxon>
        <taxon>Bacillota</taxon>
        <taxon>Clostridia</taxon>
        <taxon>Lachnospirales</taxon>
        <taxon>Lachnospiraceae</taxon>
        <taxon>Blautia</taxon>
    </lineage>
</organism>
<reference evidence="4" key="1">
    <citation type="journal article" date="2021" name="PeerJ">
        <title>Extensive microbial diversity within the chicken gut microbiome revealed by metagenomics and culture.</title>
        <authorList>
            <person name="Gilroy R."/>
            <person name="Ravi A."/>
            <person name="Getino M."/>
            <person name="Pursley I."/>
            <person name="Horton D.L."/>
            <person name="Alikhan N.F."/>
            <person name="Baker D."/>
            <person name="Gharbi K."/>
            <person name="Hall N."/>
            <person name="Watson M."/>
            <person name="Adriaenssens E.M."/>
            <person name="Foster-Nyarko E."/>
            <person name="Jarju S."/>
            <person name="Secka A."/>
            <person name="Antonio M."/>
            <person name="Oren A."/>
            <person name="Chaudhuri R.R."/>
            <person name="La Ragione R."/>
            <person name="Hildebrand F."/>
            <person name="Pallen M.J."/>
        </authorList>
    </citation>
    <scope>NUCLEOTIDE SEQUENCE</scope>
    <source>
        <strain evidence="4">ChiW19-6364</strain>
    </source>
</reference>
<dbReference type="Proteomes" id="UP000823850">
    <property type="component" value="Unassembled WGS sequence"/>
</dbReference>
<gene>
    <name evidence="4" type="ORF">H9913_00325</name>
</gene>
<dbReference type="Pfam" id="PF07804">
    <property type="entry name" value="HipA_C"/>
    <property type="match status" value="1"/>
</dbReference>
<dbReference type="CDD" id="cd17792">
    <property type="entry name" value="CtkA"/>
    <property type="match status" value="1"/>
</dbReference>
<dbReference type="Gene3D" id="1.10.1070.20">
    <property type="match status" value="1"/>
</dbReference>
<sequence>MKNIDFTSCRRIWGKAYNGANGKKIAVDYEGIVYMLKFPPSAENKPTDLSYTNSCFSEHIASSIFRMLGIRAQETMLGTFQVSGKTKVVCACRDFTADGKLFYDFCSIKNTILDSEHGGTGTELSDIMESIEKQQFVNPVILKEHFWKMFVVDAFLGNFDRHNGNWGFLYDPDSQKAEIAPIFDCGSCLLPQADEKVMERILHDENELNARIFQFPTSAVKLEGKKIRYYDFLMSGQSEDCNEALIQIVPKIHVETIQNFLEEVPYLSDLQRTFYLTYIQARLEKLLLPAYKQAVSQKDDMTLSSKEPIQ</sequence>
<evidence type="ECO:0000313" key="5">
    <source>
        <dbReference type="Proteomes" id="UP000823850"/>
    </source>
</evidence>
<reference evidence="4" key="2">
    <citation type="submission" date="2021-04" db="EMBL/GenBank/DDBJ databases">
        <authorList>
            <person name="Gilroy R."/>
        </authorList>
    </citation>
    <scope>NUCLEOTIDE SEQUENCE</scope>
    <source>
        <strain evidence="4">ChiW19-6364</strain>
    </source>
</reference>
<dbReference type="EMBL" id="DWUX01000005">
    <property type="protein sequence ID" value="HJD38444.1"/>
    <property type="molecule type" value="Genomic_DNA"/>
</dbReference>
<dbReference type="GO" id="GO:0016301">
    <property type="term" value="F:kinase activity"/>
    <property type="evidence" value="ECO:0007669"/>
    <property type="project" value="UniProtKB-KW"/>
</dbReference>
<evidence type="ECO:0000256" key="1">
    <source>
        <dbReference type="ARBA" id="ARBA00022679"/>
    </source>
</evidence>
<dbReference type="InterPro" id="IPR012893">
    <property type="entry name" value="HipA-like_C"/>
</dbReference>
<dbReference type="AlphaFoldDB" id="A0A9D2R6W3"/>